<dbReference type="PANTHER" id="PTHR10579:SF129">
    <property type="entry name" value="OS01G0640200 PROTEIN"/>
    <property type="match status" value="1"/>
</dbReference>
<keyword evidence="3" id="KW-1003">Cell membrane</keyword>
<name>A0A5J9SZ46_9POAL</name>
<feature type="transmembrane region" description="Helical" evidence="9">
    <location>
        <begin position="502"/>
        <end position="521"/>
    </location>
</feature>
<dbReference type="InterPro" id="IPR051266">
    <property type="entry name" value="CLCR"/>
</dbReference>
<dbReference type="EMBL" id="RWGY01000140">
    <property type="protein sequence ID" value="TVU03791.1"/>
    <property type="molecule type" value="Genomic_DNA"/>
</dbReference>
<evidence type="ECO:0000313" key="12">
    <source>
        <dbReference type="Proteomes" id="UP000324897"/>
    </source>
</evidence>
<feature type="domain" description="VWFA" evidence="10">
    <location>
        <begin position="59"/>
        <end position="228"/>
    </location>
</feature>
<evidence type="ECO:0000256" key="9">
    <source>
        <dbReference type="SAM" id="Phobius"/>
    </source>
</evidence>
<evidence type="ECO:0000256" key="8">
    <source>
        <dbReference type="SAM" id="MobiDB-lite"/>
    </source>
</evidence>
<sequence>MPYDDDEEPPPPKPGPARPVPPVWLTKVHNSEAPLAANDQKVLLELHGVPSAASRAPLDLVAVIDVSGSMEGARLDNAKKALTFVVRKLTDIDRLCVVQFNHAAARLGGLRRVTEAARAELESLVGGLQADGGTNIEAGLGVGVAVLAERRFAAGRAANVMLLSDGEENNGNARRVEPGDVPVHTFGFGSGHDSRLLGDVAGKSLGGVYNFVPDSDDPAQLAKAFSRILAGLVTIVAQDLELTVTPVPGEATIKKVDAGTYPADPVGDGSSPVTVRFGTLSSEEARSVVVELALSDRTGSRPYRATVAEALYRFTTAQGQQVAAHPEPITMRRGGRKAAADAMAVPPPPPAVVTEEIRQQHAFTIKEAMAKAEEKKMEEASRILNEALKKLVEARKKLLDPILEELYKELMKLLEFFATYELYNEHGRHYAIAAKSSHDRRRSTEKGDDDAGPYDTKRVKEYRRQVEMAGERAPPSAAEDEIEEMESAVAVPADRNGERRTLALALRLLTAVLSLLAFSVMASARTTGWAGDYYGRYEPYRGVSKVLAYLLMSASSAAASRHHLWVSRFGKDSFNDKINVAVWFSFLAFLALSANALISTVNLFSRI</sequence>
<dbReference type="AlphaFoldDB" id="A0A5J9SZ46"/>
<dbReference type="PANTHER" id="PTHR10579">
    <property type="entry name" value="CALCIUM-ACTIVATED CHLORIDE CHANNEL REGULATOR"/>
    <property type="match status" value="1"/>
</dbReference>
<evidence type="ECO:0000256" key="4">
    <source>
        <dbReference type="ARBA" id="ARBA00022692"/>
    </source>
</evidence>
<keyword evidence="6 9" id="KW-0472">Membrane</keyword>
<dbReference type="InterPro" id="IPR006702">
    <property type="entry name" value="CASP_dom"/>
</dbReference>
<evidence type="ECO:0000256" key="1">
    <source>
        <dbReference type="ARBA" id="ARBA00004651"/>
    </source>
</evidence>
<comment type="similarity">
    <text evidence="2">Belongs to the Casparian strip membrane proteins (CASP) family.</text>
</comment>
<proteinExistence type="inferred from homology"/>
<feature type="coiled-coil region" evidence="7">
    <location>
        <begin position="370"/>
        <end position="397"/>
    </location>
</feature>
<feature type="compositionally biased region" description="Pro residues" evidence="8">
    <location>
        <begin position="11"/>
        <end position="20"/>
    </location>
</feature>
<comment type="caution">
    <text evidence="11">The sequence shown here is derived from an EMBL/GenBank/DDBJ whole genome shotgun (WGS) entry which is preliminary data.</text>
</comment>
<feature type="non-terminal residue" evidence="11">
    <location>
        <position position="1"/>
    </location>
</feature>
<dbReference type="Gene3D" id="3.40.50.410">
    <property type="entry name" value="von Willebrand factor, type A domain"/>
    <property type="match status" value="1"/>
</dbReference>
<feature type="region of interest" description="Disordered" evidence="8">
    <location>
        <begin position="434"/>
        <end position="456"/>
    </location>
</feature>
<keyword evidence="5 9" id="KW-1133">Transmembrane helix</keyword>
<evidence type="ECO:0000256" key="6">
    <source>
        <dbReference type="ARBA" id="ARBA00023136"/>
    </source>
</evidence>
<feature type="transmembrane region" description="Helical" evidence="9">
    <location>
        <begin position="580"/>
        <end position="604"/>
    </location>
</feature>
<dbReference type="GO" id="GO:0005886">
    <property type="term" value="C:plasma membrane"/>
    <property type="evidence" value="ECO:0007669"/>
    <property type="project" value="UniProtKB-SubCell"/>
</dbReference>
<dbReference type="Gramene" id="TVU03791">
    <property type="protein sequence ID" value="TVU03791"/>
    <property type="gene ID" value="EJB05_50638"/>
</dbReference>
<protein>
    <recommendedName>
        <fullName evidence="10">VWFA domain-containing protein</fullName>
    </recommendedName>
</protein>
<feature type="region of interest" description="Disordered" evidence="8">
    <location>
        <begin position="1"/>
        <end position="20"/>
    </location>
</feature>
<dbReference type="InterPro" id="IPR036465">
    <property type="entry name" value="vWFA_dom_sf"/>
</dbReference>
<dbReference type="InterPro" id="IPR032838">
    <property type="entry name" value="Vwaint_dom"/>
</dbReference>
<organism evidence="11 12">
    <name type="scientific">Eragrostis curvula</name>
    <name type="common">weeping love grass</name>
    <dbReference type="NCBI Taxonomy" id="38414"/>
    <lineage>
        <taxon>Eukaryota</taxon>
        <taxon>Viridiplantae</taxon>
        <taxon>Streptophyta</taxon>
        <taxon>Embryophyta</taxon>
        <taxon>Tracheophyta</taxon>
        <taxon>Spermatophyta</taxon>
        <taxon>Magnoliopsida</taxon>
        <taxon>Liliopsida</taxon>
        <taxon>Poales</taxon>
        <taxon>Poaceae</taxon>
        <taxon>PACMAD clade</taxon>
        <taxon>Chloridoideae</taxon>
        <taxon>Eragrostideae</taxon>
        <taxon>Eragrostidinae</taxon>
        <taxon>Eragrostis</taxon>
    </lineage>
</organism>
<reference evidence="11 12" key="1">
    <citation type="journal article" date="2019" name="Sci. Rep.">
        <title>A high-quality genome of Eragrostis curvula grass provides insights into Poaceae evolution and supports new strategies to enhance forage quality.</title>
        <authorList>
            <person name="Carballo J."/>
            <person name="Santos B.A.C.M."/>
            <person name="Zappacosta D."/>
            <person name="Garbus I."/>
            <person name="Selva J.P."/>
            <person name="Gallo C.A."/>
            <person name="Diaz A."/>
            <person name="Albertini E."/>
            <person name="Caccamo M."/>
            <person name="Echenique V."/>
        </authorList>
    </citation>
    <scope>NUCLEOTIDE SEQUENCE [LARGE SCALE GENOMIC DNA]</scope>
    <source>
        <strain evidence="12">cv. Victoria</strain>
        <tissue evidence="11">Leaf</tissue>
    </source>
</reference>
<evidence type="ECO:0000256" key="7">
    <source>
        <dbReference type="SAM" id="Coils"/>
    </source>
</evidence>
<evidence type="ECO:0000256" key="3">
    <source>
        <dbReference type="ARBA" id="ARBA00022475"/>
    </source>
</evidence>
<evidence type="ECO:0000259" key="10">
    <source>
        <dbReference type="PROSITE" id="PS50234"/>
    </source>
</evidence>
<dbReference type="PROSITE" id="PS50234">
    <property type="entry name" value="VWFA"/>
    <property type="match status" value="1"/>
</dbReference>
<dbReference type="OrthoDB" id="687730at2759"/>
<dbReference type="SUPFAM" id="SSF53300">
    <property type="entry name" value="vWA-like"/>
    <property type="match status" value="1"/>
</dbReference>
<dbReference type="Proteomes" id="UP000324897">
    <property type="component" value="Unassembled WGS sequence"/>
</dbReference>
<dbReference type="SMART" id="SM00327">
    <property type="entry name" value="VWA"/>
    <property type="match status" value="1"/>
</dbReference>
<feature type="transmembrane region" description="Helical" evidence="9">
    <location>
        <begin position="542"/>
        <end position="560"/>
    </location>
</feature>
<evidence type="ECO:0000313" key="11">
    <source>
        <dbReference type="EMBL" id="TVU03791.1"/>
    </source>
</evidence>
<comment type="subcellular location">
    <subcellularLocation>
        <location evidence="1">Cell membrane</location>
        <topology evidence="1">Multi-pass membrane protein</topology>
    </subcellularLocation>
</comment>
<accession>A0A5J9SZ46</accession>
<dbReference type="Pfam" id="PF04535">
    <property type="entry name" value="CASP_dom"/>
    <property type="match status" value="1"/>
</dbReference>
<evidence type="ECO:0000256" key="2">
    <source>
        <dbReference type="ARBA" id="ARBA00007651"/>
    </source>
</evidence>
<dbReference type="InterPro" id="IPR002035">
    <property type="entry name" value="VWF_A"/>
</dbReference>
<gene>
    <name evidence="11" type="ORF">EJB05_50638</name>
</gene>
<dbReference type="Pfam" id="PF14624">
    <property type="entry name" value="Vwaint"/>
    <property type="match status" value="1"/>
</dbReference>
<dbReference type="Pfam" id="PF00092">
    <property type="entry name" value="VWA"/>
    <property type="match status" value="1"/>
</dbReference>
<keyword evidence="4 9" id="KW-0812">Transmembrane</keyword>
<evidence type="ECO:0000256" key="5">
    <source>
        <dbReference type="ARBA" id="ARBA00022989"/>
    </source>
</evidence>
<keyword evidence="12" id="KW-1185">Reference proteome</keyword>
<keyword evidence="7" id="KW-0175">Coiled coil</keyword>